<dbReference type="SUPFAM" id="SSF53901">
    <property type="entry name" value="Thiolase-like"/>
    <property type="match status" value="2"/>
</dbReference>
<dbReference type="EMBL" id="VJZD01000069">
    <property type="protein sequence ID" value="MPY33245.1"/>
    <property type="molecule type" value="Genomic_DNA"/>
</dbReference>
<accession>A0A5N8VGY4</accession>
<evidence type="ECO:0000256" key="1">
    <source>
        <dbReference type="ARBA" id="ARBA00010982"/>
    </source>
</evidence>
<dbReference type="InterPro" id="IPR020613">
    <property type="entry name" value="Thiolase_CS"/>
</dbReference>
<gene>
    <name evidence="8" type="ORF">FNH09_18835</name>
</gene>
<dbReference type="NCBIfam" id="TIGR01930">
    <property type="entry name" value="AcCoA-C-Actrans"/>
    <property type="match status" value="1"/>
</dbReference>
<evidence type="ECO:0000313" key="9">
    <source>
        <dbReference type="Proteomes" id="UP000325849"/>
    </source>
</evidence>
<dbReference type="Pfam" id="PF02803">
    <property type="entry name" value="Thiolase_C"/>
    <property type="match status" value="1"/>
</dbReference>
<proteinExistence type="inferred from homology"/>
<evidence type="ECO:0000256" key="4">
    <source>
        <dbReference type="PIRSR" id="PIRSR000429-1"/>
    </source>
</evidence>
<feature type="active site" description="Proton acceptor" evidence="4">
    <location>
        <position position="357"/>
    </location>
</feature>
<name>A0A5N8VGY4_9ACTN</name>
<feature type="domain" description="Thiolase N-terminal" evidence="6">
    <location>
        <begin position="5"/>
        <end position="270"/>
    </location>
</feature>
<protein>
    <submittedName>
        <fullName evidence="8">Thiolase family protein</fullName>
    </submittedName>
</protein>
<dbReference type="PANTHER" id="PTHR43365">
    <property type="entry name" value="BLR7806 PROTEIN"/>
    <property type="match status" value="1"/>
</dbReference>
<evidence type="ECO:0000259" key="6">
    <source>
        <dbReference type="Pfam" id="PF00108"/>
    </source>
</evidence>
<dbReference type="PANTHER" id="PTHR43365:SF1">
    <property type="entry name" value="ACETYL-COA C-ACYLTRANSFERASE"/>
    <property type="match status" value="1"/>
</dbReference>
<dbReference type="AlphaFoldDB" id="A0A5N8VGY4"/>
<dbReference type="InterPro" id="IPR020616">
    <property type="entry name" value="Thiolase_N"/>
</dbReference>
<feature type="active site" description="Acyl-thioester intermediate" evidence="4">
    <location>
        <position position="89"/>
    </location>
</feature>
<evidence type="ECO:0000256" key="2">
    <source>
        <dbReference type="ARBA" id="ARBA00022679"/>
    </source>
</evidence>
<dbReference type="InterPro" id="IPR016039">
    <property type="entry name" value="Thiolase-like"/>
</dbReference>
<evidence type="ECO:0000256" key="3">
    <source>
        <dbReference type="ARBA" id="ARBA00023315"/>
    </source>
</evidence>
<organism evidence="8 9">
    <name type="scientific">Streptomyces adustus</name>
    <dbReference type="NCBI Taxonomy" id="1609272"/>
    <lineage>
        <taxon>Bacteria</taxon>
        <taxon>Bacillati</taxon>
        <taxon>Actinomycetota</taxon>
        <taxon>Actinomycetes</taxon>
        <taxon>Kitasatosporales</taxon>
        <taxon>Streptomycetaceae</taxon>
        <taxon>Streptomyces</taxon>
    </lineage>
</organism>
<dbReference type="OrthoDB" id="9764638at2"/>
<keyword evidence="9" id="KW-1185">Reference proteome</keyword>
<sequence length="402" mass="42119">MPEAVIVEAVRTASGKRHGSLSGWHPAELVAQTLIALQERSGIDPALVDDVFMGCVTQAGPQSTNVGRTAVLAAGWPETVPATTIDRQCGSSQQAVHFAAQAVMSGVCDVVVAAGIEAMSTVPMFSNAPGGDISAVYGEAAQQRYADREAYGVSGLGPQGLSSEMVADRWELTREELDAYGLLSQRRAAAARDEGRFDREIVPVRRKVRDRETGEVSEPGGTLGADECIRATSPEALAGLKPSFVPEGRVTAGNSSQIVDGAAALLIMSADKARELGLRPRAVIRHMAVVGSDPVEMLTGPIPATRRVLDRAGMSMADIDLFEVNEAFASVVLAWQRELGADPAKVNVNGGGISLGHPLGASGAKLMVTLLHELERSGGRFGLQTMCEGGGMANATVIERLP</sequence>
<dbReference type="FunFam" id="3.40.47.10:FF:000010">
    <property type="entry name" value="Acetyl-CoA acetyltransferase (Thiolase)"/>
    <property type="match status" value="1"/>
</dbReference>
<dbReference type="GO" id="GO:0003988">
    <property type="term" value="F:acetyl-CoA C-acyltransferase activity"/>
    <property type="evidence" value="ECO:0007669"/>
    <property type="project" value="UniProtKB-ARBA"/>
</dbReference>
<keyword evidence="2 5" id="KW-0808">Transferase</keyword>
<evidence type="ECO:0000256" key="5">
    <source>
        <dbReference type="RuleBase" id="RU003557"/>
    </source>
</evidence>
<feature type="domain" description="Thiolase C-terminal" evidence="7">
    <location>
        <begin position="279"/>
        <end position="400"/>
    </location>
</feature>
<evidence type="ECO:0000313" key="8">
    <source>
        <dbReference type="EMBL" id="MPY33245.1"/>
    </source>
</evidence>
<dbReference type="PROSITE" id="PS00737">
    <property type="entry name" value="THIOLASE_2"/>
    <property type="match status" value="1"/>
</dbReference>
<dbReference type="Proteomes" id="UP000325849">
    <property type="component" value="Unassembled WGS sequence"/>
</dbReference>
<dbReference type="Gene3D" id="3.40.47.10">
    <property type="match status" value="2"/>
</dbReference>
<keyword evidence="3 5" id="KW-0012">Acyltransferase</keyword>
<dbReference type="InterPro" id="IPR020617">
    <property type="entry name" value="Thiolase_C"/>
</dbReference>
<dbReference type="InterPro" id="IPR002155">
    <property type="entry name" value="Thiolase"/>
</dbReference>
<comment type="similarity">
    <text evidence="1 5">Belongs to the thiolase-like superfamily. Thiolase family.</text>
</comment>
<feature type="active site" description="Proton acceptor" evidence="4">
    <location>
        <position position="387"/>
    </location>
</feature>
<dbReference type="Pfam" id="PF00108">
    <property type="entry name" value="Thiolase_N"/>
    <property type="match status" value="1"/>
</dbReference>
<dbReference type="PIRSF" id="PIRSF000429">
    <property type="entry name" value="Ac-CoA_Ac_transf"/>
    <property type="match status" value="1"/>
</dbReference>
<dbReference type="CDD" id="cd00751">
    <property type="entry name" value="thiolase"/>
    <property type="match status" value="1"/>
</dbReference>
<comment type="caution">
    <text evidence="8">The sequence shown here is derived from an EMBL/GenBank/DDBJ whole genome shotgun (WGS) entry which is preliminary data.</text>
</comment>
<dbReference type="RefSeq" id="WP_152889415.1">
    <property type="nucleotide sequence ID" value="NZ_VJZD01000069.1"/>
</dbReference>
<evidence type="ECO:0000259" key="7">
    <source>
        <dbReference type="Pfam" id="PF02803"/>
    </source>
</evidence>
<reference evidence="8 9" key="1">
    <citation type="submission" date="2019-07" db="EMBL/GenBank/DDBJ databases">
        <title>New species of Amycolatopsis and Streptomyces.</title>
        <authorList>
            <person name="Duangmal K."/>
            <person name="Teo W.F.A."/>
            <person name="Lipun K."/>
        </authorList>
    </citation>
    <scope>NUCLEOTIDE SEQUENCE [LARGE SCALE GENOMIC DNA]</scope>
    <source>
        <strain evidence="8 9">NBRC 109810</strain>
    </source>
</reference>